<accession>A0A1H9RVJ5</accession>
<organism evidence="1 2">
    <name type="scientific">Isobaculum melis</name>
    <dbReference type="NCBI Taxonomy" id="142588"/>
    <lineage>
        <taxon>Bacteria</taxon>
        <taxon>Bacillati</taxon>
        <taxon>Bacillota</taxon>
        <taxon>Bacilli</taxon>
        <taxon>Lactobacillales</taxon>
        <taxon>Carnobacteriaceae</taxon>
        <taxon>Isobaculum</taxon>
    </lineage>
</organism>
<dbReference type="PANTHER" id="PTHR35145">
    <property type="entry name" value="CYTOPLASMIC PROTEIN-RELATED"/>
    <property type="match status" value="1"/>
</dbReference>
<name>A0A1H9RVJ5_9LACT</name>
<dbReference type="InterPro" id="IPR058532">
    <property type="entry name" value="YjbR/MT2646/Rv2570-like"/>
</dbReference>
<dbReference type="InterPro" id="IPR007351">
    <property type="entry name" value="YjbR"/>
</dbReference>
<evidence type="ECO:0000313" key="1">
    <source>
        <dbReference type="EMBL" id="SER76746.1"/>
    </source>
</evidence>
<gene>
    <name evidence="1" type="ORF">SAMN04488559_105115</name>
</gene>
<dbReference type="Pfam" id="PF04237">
    <property type="entry name" value="YjbR"/>
    <property type="match status" value="1"/>
</dbReference>
<dbReference type="Proteomes" id="UP000198948">
    <property type="component" value="Unassembled WGS sequence"/>
</dbReference>
<dbReference type="OrthoDB" id="9789813at2"/>
<dbReference type="InterPro" id="IPR038056">
    <property type="entry name" value="YjbR-like_sf"/>
</dbReference>
<keyword evidence="1" id="KW-0238">DNA-binding</keyword>
<dbReference type="AlphaFoldDB" id="A0A1H9RVJ5"/>
<dbReference type="Gene3D" id="3.90.1150.30">
    <property type="match status" value="1"/>
</dbReference>
<dbReference type="EMBL" id="FOHA01000005">
    <property type="protein sequence ID" value="SER76746.1"/>
    <property type="molecule type" value="Genomic_DNA"/>
</dbReference>
<proteinExistence type="predicted"/>
<dbReference type="GO" id="GO:0003677">
    <property type="term" value="F:DNA binding"/>
    <property type="evidence" value="ECO:0007669"/>
    <property type="project" value="UniProtKB-KW"/>
</dbReference>
<reference evidence="1 2" key="1">
    <citation type="submission" date="2016-10" db="EMBL/GenBank/DDBJ databases">
        <authorList>
            <person name="de Groot N.N."/>
        </authorList>
    </citation>
    <scope>NUCLEOTIDE SEQUENCE [LARGE SCALE GENOMIC DNA]</scope>
    <source>
        <strain evidence="1 2">DSM 13760</strain>
    </source>
</reference>
<dbReference type="RefSeq" id="WP_092651231.1">
    <property type="nucleotide sequence ID" value="NZ_FOHA01000005.1"/>
</dbReference>
<sequence>MNFAKQDEWLKNAAEEWPGAKLIYKPEWDVYVFLVAHKIFGMYGENTQKELILTVKGLPHQNEELVEMYSEIKPGYHMNKSHWISLQLRNHHLEKTLFIHVLKNSYTLVFDKLPIKIKKQLKISSH</sequence>
<dbReference type="PANTHER" id="PTHR35145:SF1">
    <property type="entry name" value="CYTOPLASMIC PROTEIN"/>
    <property type="match status" value="1"/>
</dbReference>
<dbReference type="SUPFAM" id="SSF142906">
    <property type="entry name" value="YjbR-like"/>
    <property type="match status" value="1"/>
</dbReference>
<protein>
    <submittedName>
        <fullName evidence="1">Predicted DNA-binding protein, MmcQ/YjbR family</fullName>
    </submittedName>
</protein>
<keyword evidence="2" id="KW-1185">Reference proteome</keyword>
<evidence type="ECO:0000313" key="2">
    <source>
        <dbReference type="Proteomes" id="UP000198948"/>
    </source>
</evidence>